<keyword evidence="2" id="KW-1185">Reference proteome</keyword>
<proteinExistence type="predicted"/>
<evidence type="ECO:0000313" key="1">
    <source>
        <dbReference type="EMBL" id="KXA90877.1"/>
    </source>
</evidence>
<evidence type="ECO:0000313" key="2">
    <source>
        <dbReference type="Proteomes" id="UP000070195"/>
    </source>
</evidence>
<sequence length="74" mass="8635">MNDKTQNALRIEKLKISPLILKRNQKLILPQNFHSKQAEIPGHGVKSALLKFQSTSPKLYTFKNFLEEWGRKFP</sequence>
<dbReference type="EMBL" id="LHXM01000048">
    <property type="protein sequence ID" value="KXA90877.1"/>
    <property type="molecule type" value="Genomic_DNA"/>
</dbReference>
<protein>
    <submittedName>
        <fullName evidence="1">Uncharacterized protein</fullName>
    </submittedName>
</protein>
<organism evidence="1 2">
    <name type="scientific">candidate division MSBL1 archaeon SCGC-AAA259D18</name>
    <dbReference type="NCBI Taxonomy" id="1698262"/>
    <lineage>
        <taxon>Archaea</taxon>
        <taxon>Methanobacteriati</taxon>
        <taxon>Methanobacteriota</taxon>
        <taxon>candidate division MSBL1</taxon>
    </lineage>
</organism>
<dbReference type="AlphaFoldDB" id="A0A133U9L9"/>
<accession>A0A133U9L9</accession>
<comment type="caution">
    <text evidence="1">The sequence shown here is derived from an EMBL/GenBank/DDBJ whole genome shotgun (WGS) entry which is preliminary data.</text>
</comment>
<name>A0A133U9L9_9EURY</name>
<gene>
    <name evidence="1" type="ORF">AKJ63_02130</name>
</gene>
<reference evidence="1 2" key="1">
    <citation type="journal article" date="2016" name="Sci. Rep.">
        <title>Metabolic traits of an uncultured archaeal lineage -MSBL1- from brine pools of the Red Sea.</title>
        <authorList>
            <person name="Mwirichia R."/>
            <person name="Alam I."/>
            <person name="Rashid M."/>
            <person name="Vinu M."/>
            <person name="Ba-Alawi W."/>
            <person name="Anthony Kamau A."/>
            <person name="Kamanda Ngugi D."/>
            <person name="Goker M."/>
            <person name="Klenk H.P."/>
            <person name="Bajic V."/>
            <person name="Stingl U."/>
        </authorList>
    </citation>
    <scope>NUCLEOTIDE SEQUENCE [LARGE SCALE GENOMIC DNA]</scope>
    <source>
        <strain evidence="1">SCGC-AAA259D18</strain>
    </source>
</reference>
<dbReference type="Proteomes" id="UP000070195">
    <property type="component" value="Unassembled WGS sequence"/>
</dbReference>